<evidence type="ECO:0000256" key="1">
    <source>
        <dbReference type="SAM" id="MobiDB-lite"/>
    </source>
</evidence>
<reference evidence="2" key="1">
    <citation type="submission" date="2021-01" db="EMBL/GenBank/DDBJ databases">
        <authorList>
            <person name="Corre E."/>
            <person name="Pelletier E."/>
            <person name="Niang G."/>
            <person name="Scheremetjew M."/>
            <person name="Finn R."/>
            <person name="Kale V."/>
            <person name="Holt S."/>
            <person name="Cochrane G."/>
            <person name="Meng A."/>
            <person name="Brown T."/>
            <person name="Cohen L."/>
        </authorList>
    </citation>
    <scope>NUCLEOTIDE SEQUENCE</scope>
    <source>
        <strain evidence="2">CCMP1413</strain>
    </source>
</reference>
<dbReference type="AlphaFoldDB" id="A0A7R9Y4M4"/>
<accession>A0A7R9Y4M4</accession>
<protein>
    <submittedName>
        <fullName evidence="2">Uncharacterized protein</fullName>
    </submittedName>
</protein>
<feature type="region of interest" description="Disordered" evidence="1">
    <location>
        <begin position="1"/>
        <end position="26"/>
    </location>
</feature>
<organism evidence="2">
    <name type="scientific">Prasinoderma coloniale</name>
    <dbReference type="NCBI Taxonomy" id="156133"/>
    <lineage>
        <taxon>Eukaryota</taxon>
        <taxon>Viridiplantae</taxon>
        <taxon>Prasinodermophyta</taxon>
        <taxon>Prasinodermophyceae</taxon>
        <taxon>Prasinodermales</taxon>
        <taxon>Prasinodermaceae</taxon>
        <taxon>Prasinoderma</taxon>
    </lineage>
</organism>
<proteinExistence type="predicted"/>
<sequence>MQQSQQPSIFLRPPSDARPPEGRGTEGLKRMLKTSAVMALLLGVLCASSTVDGKGDVAARAQGAHASPGLCLRGHRRGVAVDQVTVLGQVDRDEVAAAVVEEEKDAAAAGQRAHRSPKELTNPSVVAVPKWVPIAHRAHPLARYYMYFAHHHQLTSDTGIMCAWAERPSGPWVLLDRGAGVGRGVVLSLAGARSFSSNASDARSWQPAPTEGQRGACDGITEGLELKATWHIASPHVVVDHARRRFIMRFHAGTIQYGRPNETKRRWTMVPSCSAGESEYVPHGGHGGGHQCTLEASSADGLDFNYQVHRQVLGPFYFWSVDGIPGSPGELALVKGGFLLAPNNASTSAEGTPTLRECFLPSFHLAHSDHIIGGHDLQRHVAARHVAAMPLEQIRQARLPPDLWSNVPGNATTVEDIEDQLGARVISHAPVGVDGSARPLVGVFFSLQMVSEEAILYSVIRLAPLRAEPPWEPHEVVVPPYEILAAREGYEGGREKPPKGLSTRGSAKQGHELRDPSPFYDVHTGDLWLYYVGRGERSIEVARLELVGCDTIDRQERIRRSSRFLGAMGFPPLAVARGGRAHGR</sequence>
<name>A0A7R9Y4M4_9VIRI</name>
<feature type="region of interest" description="Disordered" evidence="1">
    <location>
        <begin position="491"/>
        <end position="517"/>
    </location>
</feature>
<gene>
    <name evidence="2" type="ORF">PCOL08062_LOCUS9092</name>
</gene>
<dbReference type="EMBL" id="HBDZ01011873">
    <property type="protein sequence ID" value="CAD8245328.1"/>
    <property type="molecule type" value="Transcribed_RNA"/>
</dbReference>
<evidence type="ECO:0000313" key="2">
    <source>
        <dbReference type="EMBL" id="CAD8245328.1"/>
    </source>
</evidence>